<accession>A0ABC8SV26</accession>
<feature type="compositionally biased region" description="Polar residues" evidence="1">
    <location>
        <begin position="103"/>
        <end position="114"/>
    </location>
</feature>
<organism evidence="2 3">
    <name type="scientific">Ilex paraguariensis</name>
    <name type="common">yerba mate</name>
    <dbReference type="NCBI Taxonomy" id="185542"/>
    <lineage>
        <taxon>Eukaryota</taxon>
        <taxon>Viridiplantae</taxon>
        <taxon>Streptophyta</taxon>
        <taxon>Embryophyta</taxon>
        <taxon>Tracheophyta</taxon>
        <taxon>Spermatophyta</taxon>
        <taxon>Magnoliopsida</taxon>
        <taxon>eudicotyledons</taxon>
        <taxon>Gunneridae</taxon>
        <taxon>Pentapetalae</taxon>
        <taxon>asterids</taxon>
        <taxon>campanulids</taxon>
        <taxon>Aquifoliales</taxon>
        <taxon>Aquifoliaceae</taxon>
        <taxon>Ilex</taxon>
    </lineage>
</organism>
<proteinExistence type="predicted"/>
<evidence type="ECO:0000256" key="1">
    <source>
        <dbReference type="SAM" id="MobiDB-lite"/>
    </source>
</evidence>
<dbReference type="EMBL" id="CAUOFW020003613">
    <property type="protein sequence ID" value="CAK9161039.1"/>
    <property type="molecule type" value="Genomic_DNA"/>
</dbReference>
<feature type="compositionally biased region" description="Acidic residues" evidence="1">
    <location>
        <begin position="117"/>
        <end position="126"/>
    </location>
</feature>
<dbReference type="AlphaFoldDB" id="A0ABC8SV26"/>
<dbReference type="PANTHER" id="PTHR37767:SF1">
    <property type="entry name" value="HYDROXYPROLINE-RICH GLYCOPROTEIN FAMILY PROTEIN"/>
    <property type="match status" value="1"/>
</dbReference>
<dbReference type="PANTHER" id="PTHR37767">
    <property type="entry name" value="HYDROXYPROLINE-RICH GLYCOPROTEIN FAMILY PROTEIN"/>
    <property type="match status" value="1"/>
</dbReference>
<feature type="region of interest" description="Disordered" evidence="1">
    <location>
        <begin position="172"/>
        <end position="201"/>
    </location>
</feature>
<feature type="compositionally biased region" description="Basic and acidic residues" evidence="1">
    <location>
        <begin position="12"/>
        <end position="21"/>
    </location>
</feature>
<sequence length="324" mass="35635">MAMRPEIISQMAEKEPSENCNRKQVKQLISVPFLWEEKPGTPKKDWRPGALSINPVAPPPLKLIASVPFDWEEKPGKPLPCFSQPPPESAIVLPLAKISNCTPTKGSEHSSAYSHNDEDDNDDDGQDGSIFELELEARGFETDESFSSAPSLLANRLVSTVAISSAVPDPVQQTFPLESNSGQLQTPPSPASETDSSTRSYATGTTSLVGTSFLECLFPLLSPHSSFLDKVGCPAMDLFHVPQKVLSKNIDRENDCSAVIRRPPTLGELIMMSRRRSYIRKAVQMRRKSPSMQQDWTNAQEVEEAVTAETDVEKMPFLAYGADS</sequence>
<feature type="region of interest" description="Disordered" evidence="1">
    <location>
        <begin position="103"/>
        <end position="128"/>
    </location>
</feature>
<keyword evidence="3" id="KW-1185">Reference proteome</keyword>
<feature type="region of interest" description="Disordered" evidence="1">
    <location>
        <begin position="1"/>
        <end position="22"/>
    </location>
</feature>
<evidence type="ECO:0008006" key="4">
    <source>
        <dbReference type="Google" id="ProtNLM"/>
    </source>
</evidence>
<comment type="caution">
    <text evidence="2">The sequence shown here is derived from an EMBL/GenBank/DDBJ whole genome shotgun (WGS) entry which is preliminary data.</text>
</comment>
<dbReference type="Proteomes" id="UP001642360">
    <property type="component" value="Unassembled WGS sequence"/>
</dbReference>
<protein>
    <recommendedName>
        <fullName evidence="4">Hydroxyproline-rich glycoprotein family protein</fullName>
    </recommendedName>
</protein>
<evidence type="ECO:0000313" key="2">
    <source>
        <dbReference type="EMBL" id="CAK9161039.1"/>
    </source>
</evidence>
<name>A0ABC8SV26_9AQUA</name>
<gene>
    <name evidence="2" type="ORF">ILEXP_LOCUS29826</name>
</gene>
<evidence type="ECO:0000313" key="3">
    <source>
        <dbReference type="Proteomes" id="UP001642360"/>
    </source>
</evidence>
<reference evidence="2 3" key="1">
    <citation type="submission" date="2024-02" db="EMBL/GenBank/DDBJ databases">
        <authorList>
            <person name="Vignale AGUSTIN F."/>
            <person name="Sosa J E."/>
            <person name="Modenutti C."/>
        </authorList>
    </citation>
    <scope>NUCLEOTIDE SEQUENCE [LARGE SCALE GENOMIC DNA]</scope>
</reference>